<feature type="transmembrane region" description="Helical" evidence="1">
    <location>
        <begin position="94"/>
        <end position="122"/>
    </location>
</feature>
<evidence type="ECO:0000256" key="1">
    <source>
        <dbReference type="SAM" id="Phobius"/>
    </source>
</evidence>
<reference evidence="2" key="1">
    <citation type="submission" date="2016-10" db="EMBL/GenBank/DDBJ databases">
        <title>Sequence of Gallionella enrichment culture.</title>
        <authorList>
            <person name="Poehlein A."/>
            <person name="Muehling M."/>
            <person name="Daniel R."/>
        </authorList>
    </citation>
    <scope>NUCLEOTIDE SEQUENCE</scope>
</reference>
<feature type="transmembrane region" description="Helical" evidence="1">
    <location>
        <begin position="52"/>
        <end position="73"/>
    </location>
</feature>
<dbReference type="EMBL" id="MLJW01000218">
    <property type="protein sequence ID" value="OIQ92955.1"/>
    <property type="molecule type" value="Genomic_DNA"/>
</dbReference>
<protein>
    <submittedName>
        <fullName evidence="2">Uncharacterized protein</fullName>
    </submittedName>
</protein>
<keyword evidence="1" id="KW-0472">Membrane</keyword>
<dbReference type="AlphaFoldDB" id="A0A1J5RU15"/>
<name>A0A1J5RU15_9ZZZZ</name>
<keyword evidence="1" id="KW-0812">Transmembrane</keyword>
<proteinExistence type="predicted"/>
<accession>A0A1J5RU15</accession>
<organism evidence="2">
    <name type="scientific">mine drainage metagenome</name>
    <dbReference type="NCBI Taxonomy" id="410659"/>
    <lineage>
        <taxon>unclassified sequences</taxon>
        <taxon>metagenomes</taxon>
        <taxon>ecological metagenomes</taxon>
    </lineage>
</organism>
<sequence length="229" mass="24791">MRSFVNLDSCRLARTLLAFLLALPRAVGEEFWQALRTPREKNDRGLMPAAVRLIARLTALAGVIVVPIDILLLSFPDLTRSPLLERIFTQFFDFLLPASLVGFVGLICMLLLLVVAALAAAIGAYKGEFVAGDGVGALRHLIWRVIPSSVAIAISAPALSTLTLFRAVSSVFEAALGALRASMLRMRISGMHARQPVMIRARTITHVCLSPRLLAQRPSVVRALRAAAS</sequence>
<evidence type="ECO:0000313" key="2">
    <source>
        <dbReference type="EMBL" id="OIQ92955.1"/>
    </source>
</evidence>
<gene>
    <name evidence="2" type="ORF">GALL_250830</name>
</gene>
<comment type="caution">
    <text evidence="2">The sequence shown here is derived from an EMBL/GenBank/DDBJ whole genome shotgun (WGS) entry which is preliminary data.</text>
</comment>
<keyword evidence="1" id="KW-1133">Transmembrane helix</keyword>